<dbReference type="PANTHER" id="PTHR30537">
    <property type="entry name" value="HTH-TYPE TRANSCRIPTIONAL REGULATOR"/>
    <property type="match status" value="1"/>
</dbReference>
<dbReference type="RefSeq" id="WP_149891278.1">
    <property type="nucleotide sequence ID" value="NZ_JBHUFA010000001.1"/>
</dbReference>
<dbReference type="Pfam" id="PF00126">
    <property type="entry name" value="HTH_1"/>
    <property type="match status" value="1"/>
</dbReference>
<keyword evidence="4" id="KW-1185">Reference proteome</keyword>
<evidence type="ECO:0000313" key="3">
    <source>
        <dbReference type="EMBL" id="MFD1694925.1"/>
    </source>
</evidence>
<name>A0ABW4JXD2_9HYPH</name>
<proteinExistence type="inferred from homology"/>
<accession>A0ABW4JXD2</accession>
<dbReference type="InterPro" id="IPR058163">
    <property type="entry name" value="LysR-type_TF_proteobact-type"/>
</dbReference>
<dbReference type="InterPro" id="IPR036388">
    <property type="entry name" value="WH-like_DNA-bd_sf"/>
</dbReference>
<dbReference type="EMBL" id="JBHUFA010000001">
    <property type="protein sequence ID" value="MFD1694925.1"/>
    <property type="molecule type" value="Genomic_DNA"/>
</dbReference>
<dbReference type="PROSITE" id="PS50931">
    <property type="entry name" value="HTH_LYSR"/>
    <property type="match status" value="1"/>
</dbReference>
<reference evidence="4" key="1">
    <citation type="journal article" date="2019" name="Int. J. Syst. Evol. Microbiol.">
        <title>The Global Catalogue of Microorganisms (GCM) 10K type strain sequencing project: providing services to taxonomists for standard genome sequencing and annotation.</title>
        <authorList>
            <consortium name="The Broad Institute Genomics Platform"/>
            <consortium name="The Broad Institute Genome Sequencing Center for Infectious Disease"/>
            <person name="Wu L."/>
            <person name="Ma J."/>
        </authorList>
    </citation>
    <scope>NUCLEOTIDE SEQUENCE [LARGE SCALE GENOMIC DNA]</scope>
    <source>
        <strain evidence="4">JCM 3369</strain>
    </source>
</reference>
<sequence length="283" mass="30891">MKRRLSLDDASLFLAVADAGGLAGAARRTGVSVPTLGRRMGELERVLGEKLFQRGARGYSLTARGRQFLAEAEDLRRLSARLGSFAQQDRQVRVRVTTGHWTARFLVDAIKSYWSPDATWVPEFVEGVRTVDIARREADIGIRSRRPDQPWLAGRQTHVLNFAEFAVSPDIAGYVLRSESGNETPAGSERWVLDNRSDAIVTTASSARLAADLALAGVGRIVLPVFAGASLPGLQQVGPVIDELTRGEWLVCHHDGRHDPPVRAALDAIAAILTDRRLRPSSV</sequence>
<dbReference type="SUPFAM" id="SSF46785">
    <property type="entry name" value="Winged helix' DNA-binding domain"/>
    <property type="match status" value="1"/>
</dbReference>
<dbReference type="SUPFAM" id="SSF53850">
    <property type="entry name" value="Periplasmic binding protein-like II"/>
    <property type="match status" value="1"/>
</dbReference>
<dbReference type="InterPro" id="IPR036390">
    <property type="entry name" value="WH_DNA-bd_sf"/>
</dbReference>
<dbReference type="Gene3D" id="1.10.10.10">
    <property type="entry name" value="Winged helix-like DNA-binding domain superfamily/Winged helix DNA-binding domain"/>
    <property type="match status" value="1"/>
</dbReference>
<organism evidence="3 4">
    <name type="scientific">Roseibium aestuarii</name>
    <dbReference type="NCBI Taxonomy" id="2600299"/>
    <lineage>
        <taxon>Bacteria</taxon>
        <taxon>Pseudomonadati</taxon>
        <taxon>Pseudomonadota</taxon>
        <taxon>Alphaproteobacteria</taxon>
        <taxon>Hyphomicrobiales</taxon>
        <taxon>Stappiaceae</taxon>
        <taxon>Roseibium</taxon>
    </lineage>
</organism>
<evidence type="ECO:0000256" key="1">
    <source>
        <dbReference type="ARBA" id="ARBA00009437"/>
    </source>
</evidence>
<evidence type="ECO:0000259" key="2">
    <source>
        <dbReference type="PROSITE" id="PS50931"/>
    </source>
</evidence>
<dbReference type="Proteomes" id="UP001597327">
    <property type="component" value="Unassembled WGS sequence"/>
</dbReference>
<dbReference type="PANTHER" id="PTHR30537:SF3">
    <property type="entry name" value="TRANSCRIPTIONAL REGULATORY PROTEIN"/>
    <property type="match status" value="1"/>
</dbReference>
<comment type="caution">
    <text evidence="3">The sequence shown here is derived from an EMBL/GenBank/DDBJ whole genome shotgun (WGS) entry which is preliminary data.</text>
</comment>
<evidence type="ECO:0000313" key="4">
    <source>
        <dbReference type="Proteomes" id="UP001597327"/>
    </source>
</evidence>
<comment type="similarity">
    <text evidence="1">Belongs to the LysR transcriptional regulatory family.</text>
</comment>
<dbReference type="InterPro" id="IPR000847">
    <property type="entry name" value="LysR_HTH_N"/>
</dbReference>
<protein>
    <submittedName>
        <fullName evidence="3">LysR family transcriptional regulator</fullName>
    </submittedName>
</protein>
<gene>
    <name evidence="3" type="ORF">ACFSC7_05300</name>
</gene>
<feature type="domain" description="HTH lysR-type" evidence="2">
    <location>
        <begin position="5"/>
        <end position="62"/>
    </location>
</feature>